<feature type="region of interest" description="Disordered" evidence="2">
    <location>
        <begin position="422"/>
        <end position="443"/>
    </location>
</feature>
<accession>A0A2R5G8Y7</accession>
<feature type="region of interest" description="Disordered" evidence="2">
    <location>
        <begin position="1"/>
        <end position="82"/>
    </location>
</feature>
<evidence type="ECO:0000256" key="2">
    <source>
        <dbReference type="SAM" id="MobiDB-lite"/>
    </source>
</evidence>
<proteinExistence type="predicted"/>
<organism evidence="3 4">
    <name type="scientific">Hondaea fermentalgiana</name>
    <dbReference type="NCBI Taxonomy" id="2315210"/>
    <lineage>
        <taxon>Eukaryota</taxon>
        <taxon>Sar</taxon>
        <taxon>Stramenopiles</taxon>
        <taxon>Bigyra</taxon>
        <taxon>Labyrinthulomycetes</taxon>
        <taxon>Thraustochytrida</taxon>
        <taxon>Thraustochytriidae</taxon>
        <taxon>Hondaea</taxon>
    </lineage>
</organism>
<feature type="compositionally biased region" description="Pro residues" evidence="2">
    <location>
        <begin position="32"/>
        <end position="45"/>
    </location>
</feature>
<dbReference type="InParanoid" id="A0A2R5G8Y7"/>
<feature type="compositionally biased region" description="Basic and acidic residues" evidence="2">
    <location>
        <begin position="1"/>
        <end position="18"/>
    </location>
</feature>
<keyword evidence="4" id="KW-1185">Reference proteome</keyword>
<evidence type="ECO:0000256" key="1">
    <source>
        <dbReference type="SAM" id="Coils"/>
    </source>
</evidence>
<keyword evidence="1" id="KW-0175">Coiled coil</keyword>
<sequence length="507" mass="55510">MEDSIRRLLQDNSTHRDALSGALNLENYTADIPPPPPPLSSPPPLRSASKTSRRRNSWLADLDQGPNAPNSESPSMSPAPDADRCARIADLRDQDKAKLARLIQQLVKVTKEKERLSDRLGKVEVDLSSRVRLVEEENVTLRTRCEELKKKFAQSLTMIKTYQDKLTEMEAELRRREDLDSQRAGADDEMRHLREEVVRLRALVMDQAQAQALAQARAERDFAASGGALLHMRDAGAVSANNASIGSIARSTDGSNHVADGNVEKKNQHHTTNLQHAQTQASILSASDLEWDGGSPRSGRNNAAAVAPPPHQGQGIPTATSPSVTHDSTAHAVDRDADFLRGNTTSETLPVPPVNASKNNEIDHQQLLEALTRESKRGDDAPMATNNMSAFEEGQRLSDFGAGSAAPGDEDSVLESFLVQQRDNRRRLHQQQKPKARPTAIRTSSTTDFLQEADAWPGTSVAGDESSIFESGEDGILNHDAFESSQFETSLFDIVDELEGRLPSHVN</sequence>
<dbReference type="EMBL" id="BEYU01000019">
    <property type="protein sequence ID" value="GBG26238.1"/>
    <property type="molecule type" value="Genomic_DNA"/>
</dbReference>
<feature type="compositionally biased region" description="Basic residues" evidence="2">
    <location>
        <begin position="424"/>
        <end position="436"/>
    </location>
</feature>
<name>A0A2R5G8Y7_9STRA</name>
<feature type="compositionally biased region" description="Polar residues" evidence="2">
    <location>
        <begin position="270"/>
        <end position="285"/>
    </location>
</feature>
<feature type="coiled-coil region" evidence="1">
    <location>
        <begin position="92"/>
        <end position="203"/>
    </location>
</feature>
<protein>
    <submittedName>
        <fullName evidence="3">Protein hinderin</fullName>
    </submittedName>
</protein>
<dbReference type="OrthoDB" id="5972940at2759"/>
<reference evidence="3 4" key="1">
    <citation type="submission" date="2017-12" db="EMBL/GenBank/DDBJ databases">
        <title>Sequencing, de novo assembly and annotation of complete genome of a new Thraustochytrid species, strain FCC1311.</title>
        <authorList>
            <person name="Sedici K."/>
            <person name="Godart F."/>
            <person name="Aiese Cigliano R."/>
            <person name="Sanseverino W."/>
            <person name="Barakat M."/>
            <person name="Ortet P."/>
            <person name="Marechal E."/>
            <person name="Cagnac O."/>
            <person name="Amato A."/>
        </authorList>
    </citation>
    <scope>NUCLEOTIDE SEQUENCE [LARGE SCALE GENOMIC DNA]</scope>
</reference>
<dbReference type="AlphaFoldDB" id="A0A2R5G8Y7"/>
<gene>
    <name evidence="3" type="ORF">FCC1311_024592</name>
</gene>
<evidence type="ECO:0000313" key="3">
    <source>
        <dbReference type="EMBL" id="GBG26238.1"/>
    </source>
</evidence>
<feature type="region of interest" description="Disordered" evidence="2">
    <location>
        <begin position="248"/>
        <end position="329"/>
    </location>
</feature>
<feature type="compositionally biased region" description="Polar residues" evidence="2">
    <location>
        <begin position="67"/>
        <end position="76"/>
    </location>
</feature>
<evidence type="ECO:0000313" key="4">
    <source>
        <dbReference type="Proteomes" id="UP000241890"/>
    </source>
</evidence>
<comment type="caution">
    <text evidence="3">The sequence shown here is derived from an EMBL/GenBank/DDBJ whole genome shotgun (WGS) entry which is preliminary data.</text>
</comment>
<dbReference type="Proteomes" id="UP000241890">
    <property type="component" value="Unassembled WGS sequence"/>
</dbReference>
<feature type="compositionally biased region" description="Polar residues" evidence="2">
    <location>
        <begin position="315"/>
        <end position="327"/>
    </location>
</feature>